<keyword evidence="3" id="KW-1185">Reference proteome</keyword>
<name>A0ABV0QFE7_9TELE</name>
<evidence type="ECO:0000313" key="3">
    <source>
        <dbReference type="Proteomes" id="UP001434883"/>
    </source>
</evidence>
<feature type="compositionally biased region" description="Polar residues" evidence="1">
    <location>
        <begin position="1"/>
        <end position="15"/>
    </location>
</feature>
<accession>A0ABV0QFE7</accession>
<evidence type="ECO:0000313" key="2">
    <source>
        <dbReference type="EMBL" id="MEQ2194525.1"/>
    </source>
</evidence>
<proteinExistence type="predicted"/>
<feature type="region of interest" description="Disordered" evidence="1">
    <location>
        <begin position="1"/>
        <end position="64"/>
    </location>
</feature>
<dbReference type="Proteomes" id="UP001434883">
    <property type="component" value="Unassembled WGS sequence"/>
</dbReference>
<reference evidence="2 3" key="1">
    <citation type="submission" date="2021-06" db="EMBL/GenBank/DDBJ databases">
        <authorList>
            <person name="Palmer J.M."/>
        </authorList>
    </citation>
    <scope>NUCLEOTIDE SEQUENCE [LARGE SCALE GENOMIC DNA]</scope>
    <source>
        <strain evidence="2 3">XC_2019</strain>
        <tissue evidence="2">Muscle</tissue>
    </source>
</reference>
<gene>
    <name evidence="2" type="ORF">XENOCAPTIV_030403</name>
</gene>
<feature type="non-terminal residue" evidence="2">
    <location>
        <position position="1"/>
    </location>
</feature>
<evidence type="ECO:0000256" key="1">
    <source>
        <dbReference type="SAM" id="MobiDB-lite"/>
    </source>
</evidence>
<sequence length="64" mass="7226">SPSCWMTRSAKQNVKSCRRTGRKDPLPPTHPHTHTLTMTPQPGKMSFQSSGKCNKCTRQELKSK</sequence>
<dbReference type="EMBL" id="JAHRIN010009340">
    <property type="protein sequence ID" value="MEQ2194525.1"/>
    <property type="molecule type" value="Genomic_DNA"/>
</dbReference>
<protein>
    <submittedName>
        <fullName evidence="2">Uncharacterized protein</fullName>
    </submittedName>
</protein>
<organism evidence="2 3">
    <name type="scientific">Xenoophorus captivus</name>
    <dbReference type="NCBI Taxonomy" id="1517983"/>
    <lineage>
        <taxon>Eukaryota</taxon>
        <taxon>Metazoa</taxon>
        <taxon>Chordata</taxon>
        <taxon>Craniata</taxon>
        <taxon>Vertebrata</taxon>
        <taxon>Euteleostomi</taxon>
        <taxon>Actinopterygii</taxon>
        <taxon>Neopterygii</taxon>
        <taxon>Teleostei</taxon>
        <taxon>Neoteleostei</taxon>
        <taxon>Acanthomorphata</taxon>
        <taxon>Ovalentaria</taxon>
        <taxon>Atherinomorphae</taxon>
        <taxon>Cyprinodontiformes</taxon>
        <taxon>Goodeidae</taxon>
        <taxon>Xenoophorus</taxon>
    </lineage>
</organism>
<comment type="caution">
    <text evidence="2">The sequence shown here is derived from an EMBL/GenBank/DDBJ whole genome shotgun (WGS) entry which is preliminary data.</text>
</comment>